<dbReference type="Pfam" id="PF00482">
    <property type="entry name" value="T2SSF"/>
    <property type="match status" value="1"/>
</dbReference>
<comment type="subcellular location">
    <subcellularLocation>
        <location evidence="1">Cell membrane</location>
        <topology evidence="1">Multi-pass membrane protein</topology>
    </subcellularLocation>
</comment>
<sequence>LFADKMKLRMPLFGNIFLSLAVARFCRVLGTLLGNGVSILKALEISRHATGNSVLSNTIEQATENIKAGESLAVPLAKSGQFPKTVTEMISVAEEANTLDSVLVNIADGLENRTSRKLDLMVRLLEPLMLMVMAFIILMIVIALLMPIMNMGTAMT</sequence>
<dbReference type="Gene3D" id="1.20.81.30">
    <property type="entry name" value="Type II secretion system (T2SS), domain F"/>
    <property type="match status" value="1"/>
</dbReference>
<evidence type="ECO:0000256" key="1">
    <source>
        <dbReference type="ARBA" id="ARBA00004651"/>
    </source>
</evidence>
<organism evidence="9">
    <name type="scientific">marine sediment metagenome</name>
    <dbReference type="NCBI Taxonomy" id="412755"/>
    <lineage>
        <taxon>unclassified sequences</taxon>
        <taxon>metagenomes</taxon>
        <taxon>ecological metagenomes</taxon>
    </lineage>
</organism>
<accession>X1CZC3</accession>
<comment type="similarity">
    <text evidence="2">Belongs to the GSP F family.</text>
</comment>
<dbReference type="GO" id="GO:0005886">
    <property type="term" value="C:plasma membrane"/>
    <property type="evidence" value="ECO:0007669"/>
    <property type="project" value="UniProtKB-SubCell"/>
</dbReference>
<protein>
    <recommendedName>
        <fullName evidence="8">Type II secretion system protein GspF domain-containing protein</fullName>
    </recommendedName>
</protein>
<feature type="transmembrane region" description="Helical" evidence="7">
    <location>
        <begin position="128"/>
        <end position="148"/>
    </location>
</feature>
<reference evidence="9" key="1">
    <citation type="journal article" date="2014" name="Front. Microbiol.">
        <title>High frequency of phylogenetically diverse reductive dehalogenase-homologous genes in deep subseafloor sedimentary metagenomes.</title>
        <authorList>
            <person name="Kawai M."/>
            <person name="Futagami T."/>
            <person name="Toyoda A."/>
            <person name="Takaki Y."/>
            <person name="Nishi S."/>
            <person name="Hori S."/>
            <person name="Arai W."/>
            <person name="Tsubouchi T."/>
            <person name="Morono Y."/>
            <person name="Uchiyama I."/>
            <person name="Ito T."/>
            <person name="Fujiyama A."/>
            <person name="Inagaki F."/>
            <person name="Takami H."/>
        </authorList>
    </citation>
    <scope>NUCLEOTIDE SEQUENCE</scope>
    <source>
        <strain evidence="9">Expedition CK06-06</strain>
    </source>
</reference>
<keyword evidence="5 7" id="KW-1133">Transmembrane helix</keyword>
<dbReference type="InterPro" id="IPR042094">
    <property type="entry name" value="T2SS_GspF_sf"/>
</dbReference>
<dbReference type="PANTHER" id="PTHR30012:SF0">
    <property type="entry name" value="TYPE II SECRETION SYSTEM PROTEIN F-RELATED"/>
    <property type="match status" value="1"/>
</dbReference>
<dbReference type="EMBL" id="BART01010578">
    <property type="protein sequence ID" value="GAG89556.1"/>
    <property type="molecule type" value="Genomic_DNA"/>
</dbReference>
<feature type="domain" description="Type II secretion system protein GspF" evidence="8">
    <location>
        <begin position="25"/>
        <end position="147"/>
    </location>
</feature>
<evidence type="ECO:0000256" key="7">
    <source>
        <dbReference type="SAM" id="Phobius"/>
    </source>
</evidence>
<evidence type="ECO:0000256" key="2">
    <source>
        <dbReference type="ARBA" id="ARBA00005745"/>
    </source>
</evidence>
<name>X1CZC3_9ZZZZ</name>
<proteinExistence type="inferred from homology"/>
<evidence type="ECO:0000256" key="6">
    <source>
        <dbReference type="ARBA" id="ARBA00023136"/>
    </source>
</evidence>
<evidence type="ECO:0000256" key="5">
    <source>
        <dbReference type="ARBA" id="ARBA00022989"/>
    </source>
</evidence>
<dbReference type="AlphaFoldDB" id="X1CZC3"/>
<dbReference type="PANTHER" id="PTHR30012">
    <property type="entry name" value="GENERAL SECRETION PATHWAY PROTEIN"/>
    <property type="match status" value="1"/>
</dbReference>
<keyword evidence="3" id="KW-1003">Cell membrane</keyword>
<dbReference type="InterPro" id="IPR003004">
    <property type="entry name" value="GspF/PilC"/>
</dbReference>
<evidence type="ECO:0000313" key="9">
    <source>
        <dbReference type="EMBL" id="GAG89556.1"/>
    </source>
</evidence>
<keyword evidence="4 7" id="KW-0812">Transmembrane</keyword>
<gene>
    <name evidence="9" type="ORF">S01H4_22934</name>
</gene>
<feature type="non-terminal residue" evidence="9">
    <location>
        <position position="1"/>
    </location>
</feature>
<evidence type="ECO:0000256" key="3">
    <source>
        <dbReference type="ARBA" id="ARBA00022475"/>
    </source>
</evidence>
<comment type="caution">
    <text evidence="9">The sequence shown here is derived from an EMBL/GenBank/DDBJ whole genome shotgun (WGS) entry which is preliminary data.</text>
</comment>
<evidence type="ECO:0000259" key="8">
    <source>
        <dbReference type="Pfam" id="PF00482"/>
    </source>
</evidence>
<dbReference type="InterPro" id="IPR018076">
    <property type="entry name" value="T2SS_GspF_dom"/>
</dbReference>
<evidence type="ECO:0000256" key="4">
    <source>
        <dbReference type="ARBA" id="ARBA00022692"/>
    </source>
</evidence>
<keyword evidence="6 7" id="KW-0472">Membrane</keyword>